<organism evidence="1 2">
    <name type="scientific">Cajanus cajan</name>
    <name type="common">Pigeon pea</name>
    <name type="synonym">Cajanus indicus</name>
    <dbReference type="NCBI Taxonomy" id="3821"/>
    <lineage>
        <taxon>Eukaryota</taxon>
        <taxon>Viridiplantae</taxon>
        <taxon>Streptophyta</taxon>
        <taxon>Embryophyta</taxon>
        <taxon>Tracheophyta</taxon>
        <taxon>Spermatophyta</taxon>
        <taxon>Magnoliopsida</taxon>
        <taxon>eudicotyledons</taxon>
        <taxon>Gunneridae</taxon>
        <taxon>Pentapetalae</taxon>
        <taxon>rosids</taxon>
        <taxon>fabids</taxon>
        <taxon>Fabales</taxon>
        <taxon>Fabaceae</taxon>
        <taxon>Papilionoideae</taxon>
        <taxon>50 kb inversion clade</taxon>
        <taxon>NPAAA clade</taxon>
        <taxon>indigoferoid/millettioid clade</taxon>
        <taxon>Phaseoleae</taxon>
        <taxon>Cajanus</taxon>
    </lineage>
</organism>
<dbReference type="EMBL" id="KQ483442">
    <property type="protein sequence ID" value="KYP51160.1"/>
    <property type="molecule type" value="Genomic_DNA"/>
</dbReference>
<gene>
    <name evidence="1" type="ORF">KK1_026968</name>
</gene>
<proteinExistence type="predicted"/>
<dbReference type="AlphaFoldDB" id="A0A151S8M3"/>
<reference evidence="1" key="1">
    <citation type="journal article" date="2012" name="Nat. Biotechnol.">
        <title>Draft genome sequence of pigeonpea (Cajanus cajan), an orphan legume crop of resource-poor farmers.</title>
        <authorList>
            <person name="Varshney R.K."/>
            <person name="Chen W."/>
            <person name="Li Y."/>
            <person name="Bharti A.K."/>
            <person name="Saxena R.K."/>
            <person name="Schlueter J.A."/>
            <person name="Donoghue M.T."/>
            <person name="Azam S."/>
            <person name="Fan G."/>
            <person name="Whaley A.M."/>
            <person name="Farmer A.D."/>
            <person name="Sheridan J."/>
            <person name="Iwata A."/>
            <person name="Tuteja R."/>
            <person name="Penmetsa R.V."/>
            <person name="Wu W."/>
            <person name="Upadhyaya H.D."/>
            <person name="Yang S.P."/>
            <person name="Shah T."/>
            <person name="Saxena K.B."/>
            <person name="Michael T."/>
            <person name="McCombie W.R."/>
            <person name="Yang B."/>
            <person name="Zhang G."/>
            <person name="Yang H."/>
            <person name="Wang J."/>
            <person name="Spillane C."/>
            <person name="Cook D.R."/>
            <person name="May G.D."/>
            <person name="Xu X."/>
            <person name="Jackson S.A."/>
        </authorList>
    </citation>
    <scope>NUCLEOTIDE SEQUENCE [LARGE SCALE GENOMIC DNA]</scope>
</reference>
<evidence type="ECO:0000313" key="1">
    <source>
        <dbReference type="EMBL" id="KYP51160.1"/>
    </source>
</evidence>
<dbReference type="Proteomes" id="UP000075243">
    <property type="component" value="Unassembled WGS sequence"/>
</dbReference>
<keyword evidence="2" id="KW-1185">Reference proteome</keyword>
<protein>
    <submittedName>
        <fullName evidence="1">Uncharacterized protein</fullName>
    </submittedName>
</protein>
<name>A0A151S8M3_CAJCA</name>
<evidence type="ECO:0000313" key="2">
    <source>
        <dbReference type="Proteomes" id="UP000075243"/>
    </source>
</evidence>
<dbReference type="Gramene" id="C.cajan_28993.t">
    <property type="protein sequence ID" value="C.cajan_28993.t.cds1"/>
    <property type="gene ID" value="C.cajan_28993"/>
</dbReference>
<accession>A0A151S8M3</accession>
<sequence length="79" mass="9212">MCLAIYKIKNFKFFLGMNIWYDILFVINSVNKVLQSKNMDIEVVINHLRGLISYFKNYTESSFGLALKSTTKLVIEIDI</sequence>